<name>A0ABV8QLT4_9GAMM</name>
<dbReference type="Proteomes" id="UP001595798">
    <property type="component" value="Unassembled WGS sequence"/>
</dbReference>
<proteinExistence type="predicted"/>
<dbReference type="EMBL" id="JBHSDI010000064">
    <property type="protein sequence ID" value="MFC4261181.1"/>
    <property type="molecule type" value="Genomic_DNA"/>
</dbReference>
<keyword evidence="2" id="KW-1185">Reference proteome</keyword>
<evidence type="ECO:0000313" key="2">
    <source>
        <dbReference type="Proteomes" id="UP001595798"/>
    </source>
</evidence>
<dbReference type="InterPro" id="IPR021550">
    <property type="entry name" value="DUF2897"/>
</dbReference>
<reference evidence="2" key="1">
    <citation type="journal article" date="2019" name="Int. J. Syst. Evol. Microbiol.">
        <title>The Global Catalogue of Microorganisms (GCM) 10K type strain sequencing project: providing services to taxonomists for standard genome sequencing and annotation.</title>
        <authorList>
            <consortium name="The Broad Institute Genomics Platform"/>
            <consortium name="The Broad Institute Genome Sequencing Center for Infectious Disease"/>
            <person name="Wu L."/>
            <person name="Ma J."/>
        </authorList>
    </citation>
    <scope>NUCLEOTIDE SEQUENCE [LARGE SCALE GENOMIC DNA]</scope>
    <source>
        <strain evidence="2">CECT 7297</strain>
    </source>
</reference>
<organism evidence="1 2">
    <name type="scientific">Marinobacter lacisalsi</name>
    <dbReference type="NCBI Taxonomy" id="475979"/>
    <lineage>
        <taxon>Bacteria</taxon>
        <taxon>Pseudomonadati</taxon>
        <taxon>Pseudomonadota</taxon>
        <taxon>Gammaproteobacteria</taxon>
        <taxon>Pseudomonadales</taxon>
        <taxon>Marinobacteraceae</taxon>
        <taxon>Marinobacter</taxon>
    </lineage>
</organism>
<evidence type="ECO:0000313" key="1">
    <source>
        <dbReference type="EMBL" id="MFC4261181.1"/>
    </source>
</evidence>
<accession>A0ABV8QLT4</accession>
<protein>
    <submittedName>
        <fullName evidence="1">DUF2897 family protein</fullName>
    </submittedName>
</protein>
<gene>
    <name evidence="1" type="ORF">ACFOZ5_19340</name>
</gene>
<sequence>MPMIGWLFLLLSLALVVGGLLMLKDSANMPISREKMARIKKRKAEVEAEEEQEKEKEKW</sequence>
<comment type="caution">
    <text evidence="1">The sequence shown here is derived from an EMBL/GenBank/DDBJ whole genome shotgun (WGS) entry which is preliminary data.</text>
</comment>
<dbReference type="Pfam" id="PF11446">
    <property type="entry name" value="DUF2897"/>
    <property type="match status" value="1"/>
</dbReference>
<dbReference type="RefSeq" id="WP_379890474.1">
    <property type="nucleotide sequence ID" value="NZ_JBHSDI010000064.1"/>
</dbReference>